<evidence type="ECO:0000313" key="1">
    <source>
        <dbReference type="EMBL" id="KAA6388191.1"/>
    </source>
</evidence>
<organism evidence="1 2">
    <name type="scientific">Streblomastix strix</name>
    <dbReference type="NCBI Taxonomy" id="222440"/>
    <lineage>
        <taxon>Eukaryota</taxon>
        <taxon>Metamonada</taxon>
        <taxon>Preaxostyla</taxon>
        <taxon>Oxymonadida</taxon>
        <taxon>Streblomastigidae</taxon>
        <taxon>Streblomastix</taxon>
    </lineage>
</organism>
<name>A0A5J4VZT3_9EUKA</name>
<protein>
    <submittedName>
        <fullName evidence="1">Uncharacterized protein</fullName>
    </submittedName>
</protein>
<accession>A0A5J4VZT3</accession>
<dbReference type="AlphaFoldDB" id="A0A5J4VZT3"/>
<reference evidence="1 2" key="1">
    <citation type="submission" date="2019-03" db="EMBL/GenBank/DDBJ databases">
        <title>Single cell metagenomics reveals metabolic interactions within the superorganism composed of flagellate Streblomastix strix and complex community of Bacteroidetes bacteria on its surface.</title>
        <authorList>
            <person name="Treitli S.C."/>
            <person name="Kolisko M."/>
            <person name="Husnik F."/>
            <person name="Keeling P."/>
            <person name="Hampl V."/>
        </authorList>
    </citation>
    <scope>NUCLEOTIDE SEQUENCE [LARGE SCALE GENOMIC DNA]</scope>
    <source>
        <strain evidence="1">ST1C</strain>
    </source>
</reference>
<sequence>LLSWNSWMRAEGVESELSTVRLTHGTIKSMLFEKSKSKI</sequence>
<proteinExistence type="predicted"/>
<evidence type="ECO:0000313" key="2">
    <source>
        <dbReference type="Proteomes" id="UP000324800"/>
    </source>
</evidence>
<dbReference type="Proteomes" id="UP000324800">
    <property type="component" value="Unassembled WGS sequence"/>
</dbReference>
<dbReference type="EMBL" id="SNRW01004079">
    <property type="protein sequence ID" value="KAA6388191.1"/>
    <property type="molecule type" value="Genomic_DNA"/>
</dbReference>
<feature type="non-terminal residue" evidence="1">
    <location>
        <position position="1"/>
    </location>
</feature>
<comment type="caution">
    <text evidence="1">The sequence shown here is derived from an EMBL/GenBank/DDBJ whole genome shotgun (WGS) entry which is preliminary data.</text>
</comment>
<gene>
    <name evidence="1" type="ORF">EZS28_016279</name>
</gene>